<sequence length="44" mass="4598">MLKRCWAAVLLGVLLLSGCGQKGPLYLPDETAAHHSAPAESVHG</sequence>
<evidence type="ECO:0000256" key="5">
    <source>
        <dbReference type="ARBA" id="ARBA00023237"/>
    </source>
</evidence>
<proteinExistence type="predicted"/>
<keyword evidence="5" id="KW-0998">Cell outer membrane</keyword>
<evidence type="ECO:0000256" key="3">
    <source>
        <dbReference type="ARBA" id="ARBA00023136"/>
    </source>
</evidence>
<name>A0ABS6MAF6_9GAMM</name>
<accession>A0ABS6MAF6</accession>
<keyword evidence="6 7" id="KW-0449">Lipoprotein</keyword>
<evidence type="ECO:0000256" key="6">
    <source>
        <dbReference type="ARBA" id="ARBA00023288"/>
    </source>
</evidence>
<keyword evidence="3" id="KW-0472">Membrane</keyword>
<dbReference type="InterPro" id="IPR032831">
    <property type="entry name" value="LptM_cons"/>
</dbReference>
<evidence type="ECO:0000313" key="8">
    <source>
        <dbReference type="Proteomes" id="UP000755551"/>
    </source>
</evidence>
<gene>
    <name evidence="7" type="ORF">KTN04_07980</name>
</gene>
<dbReference type="RefSeq" id="WP_217334696.1">
    <property type="nucleotide sequence ID" value="NZ_JAHQZT010000008.1"/>
</dbReference>
<evidence type="ECO:0000313" key="7">
    <source>
        <dbReference type="EMBL" id="MBV0933273.1"/>
    </source>
</evidence>
<evidence type="ECO:0000256" key="1">
    <source>
        <dbReference type="ARBA" id="ARBA00004459"/>
    </source>
</evidence>
<dbReference type="PROSITE" id="PS51257">
    <property type="entry name" value="PROKAR_LIPOPROTEIN"/>
    <property type="match status" value="1"/>
</dbReference>
<comment type="caution">
    <text evidence="7">The sequence shown here is derived from an EMBL/GenBank/DDBJ whole genome shotgun (WGS) entry which is preliminary data.</text>
</comment>
<dbReference type="Proteomes" id="UP000755551">
    <property type="component" value="Unassembled WGS sequence"/>
</dbReference>
<reference evidence="7 8" key="1">
    <citation type="submission" date="2021-06" db="EMBL/GenBank/DDBJ databases">
        <title>Bacterium isolated from marine sediment.</title>
        <authorList>
            <person name="Zhu K.-L."/>
            <person name="Du Z.-J."/>
            <person name="Liang Q.-Y."/>
        </authorList>
    </citation>
    <scope>NUCLEOTIDE SEQUENCE [LARGE SCALE GENOMIC DNA]</scope>
    <source>
        <strain evidence="7 8">A346</strain>
    </source>
</reference>
<evidence type="ECO:0000256" key="2">
    <source>
        <dbReference type="ARBA" id="ARBA00022729"/>
    </source>
</evidence>
<protein>
    <submittedName>
        <fullName evidence="7">Lipoprotein</fullName>
    </submittedName>
</protein>
<organism evidence="7 8">
    <name type="scientific">Marinobacterium weihaiense</name>
    <dbReference type="NCBI Taxonomy" id="2851016"/>
    <lineage>
        <taxon>Bacteria</taxon>
        <taxon>Pseudomonadati</taxon>
        <taxon>Pseudomonadota</taxon>
        <taxon>Gammaproteobacteria</taxon>
        <taxon>Oceanospirillales</taxon>
        <taxon>Oceanospirillaceae</taxon>
        <taxon>Marinobacterium</taxon>
    </lineage>
</organism>
<comment type="subcellular location">
    <subcellularLocation>
        <location evidence="1">Cell outer membrane</location>
        <topology evidence="1">Lipid-anchor</topology>
    </subcellularLocation>
</comment>
<keyword evidence="4" id="KW-0564">Palmitate</keyword>
<dbReference type="EMBL" id="JAHQZT010000008">
    <property type="protein sequence ID" value="MBV0933273.1"/>
    <property type="molecule type" value="Genomic_DNA"/>
</dbReference>
<keyword evidence="8" id="KW-1185">Reference proteome</keyword>
<dbReference type="Pfam" id="PF13627">
    <property type="entry name" value="LptM_cons"/>
    <property type="match status" value="1"/>
</dbReference>
<dbReference type="NCBIfam" id="NF047847">
    <property type="entry name" value="SS_mature_LptM"/>
    <property type="match status" value="1"/>
</dbReference>
<keyword evidence="2" id="KW-0732">Signal</keyword>
<evidence type="ECO:0000256" key="4">
    <source>
        <dbReference type="ARBA" id="ARBA00023139"/>
    </source>
</evidence>